<reference evidence="2 3" key="1">
    <citation type="submission" date="2016-10" db="EMBL/GenBank/DDBJ databases">
        <authorList>
            <person name="de Groot N.N."/>
        </authorList>
    </citation>
    <scope>NUCLEOTIDE SEQUENCE [LARGE SCALE GENOMIC DNA]</scope>
    <source>
        <strain evidence="2 3">CGMCC 4.6533</strain>
    </source>
</reference>
<accession>A0A1G7ZXG8</accession>
<dbReference type="STRING" id="633440.SAMN05421869_101554"/>
<evidence type="ECO:0000313" key="3">
    <source>
        <dbReference type="Proteomes" id="UP000199202"/>
    </source>
</evidence>
<evidence type="ECO:0000256" key="1">
    <source>
        <dbReference type="SAM" id="MobiDB-lite"/>
    </source>
</evidence>
<dbReference type="EMBL" id="FNDJ01000001">
    <property type="protein sequence ID" value="SDH13311.1"/>
    <property type="molecule type" value="Genomic_DNA"/>
</dbReference>
<sequence length="382" mass="41209">MTKRADFKRRVRARMAKTGESYATARSRLLADEPGTAAATPAAAEMAAALHVSNGDATDLAGTGLAERVLYWRDVLHEGPVPAVGPEELRRIRVGFLAGAGVADRAESAAMFAERDRTLEANRDGEYVLWFEADLYDQLQIIQILARLAELGVPARRITLICIGEHPGIARFGGLGQLTAEQLRELPATNACARLTPAALRLATDAWAAFRAPTPDGLRAVAGSRSGELRFLGEAFDRLSREYPATRDGLSLTERRILAAVADGATSAETAFVRAGARETRPYLGDTSSFAMMDRMASAPVPLLSIEPADRRVDRGTGLRLTGTGARVLAGAADHVTLNGIDRWIGGVHLRGRRVPWRWDDGTETLIRPPEADPQDPPHPTP</sequence>
<dbReference type="AlphaFoldDB" id="A0A1G7ZXG8"/>
<dbReference type="Proteomes" id="UP000199202">
    <property type="component" value="Unassembled WGS sequence"/>
</dbReference>
<evidence type="ECO:0000313" key="2">
    <source>
        <dbReference type="EMBL" id="SDH13311.1"/>
    </source>
</evidence>
<keyword evidence="3" id="KW-1185">Reference proteome</keyword>
<dbReference type="RefSeq" id="WP_245764777.1">
    <property type="nucleotide sequence ID" value="NZ_FNDJ01000001.1"/>
</dbReference>
<gene>
    <name evidence="2" type="ORF">SAMN05421869_101554</name>
</gene>
<evidence type="ECO:0008006" key="4">
    <source>
        <dbReference type="Google" id="ProtNLM"/>
    </source>
</evidence>
<feature type="region of interest" description="Disordered" evidence="1">
    <location>
        <begin position="362"/>
        <end position="382"/>
    </location>
</feature>
<name>A0A1G7ZXG8_9ACTN</name>
<organism evidence="2 3">
    <name type="scientific">Nonomuraea jiangxiensis</name>
    <dbReference type="NCBI Taxonomy" id="633440"/>
    <lineage>
        <taxon>Bacteria</taxon>
        <taxon>Bacillati</taxon>
        <taxon>Actinomycetota</taxon>
        <taxon>Actinomycetes</taxon>
        <taxon>Streptosporangiales</taxon>
        <taxon>Streptosporangiaceae</taxon>
        <taxon>Nonomuraea</taxon>
    </lineage>
</organism>
<protein>
    <recommendedName>
        <fullName evidence="4">DUF1835 domain-containing protein</fullName>
    </recommendedName>
</protein>
<proteinExistence type="predicted"/>